<proteinExistence type="predicted"/>
<organism evidence="2 3">
    <name type="scientific">Micromonospora olivasterospora</name>
    <dbReference type="NCBI Taxonomy" id="1880"/>
    <lineage>
        <taxon>Bacteria</taxon>
        <taxon>Bacillati</taxon>
        <taxon>Actinomycetota</taxon>
        <taxon>Actinomycetes</taxon>
        <taxon>Micromonosporales</taxon>
        <taxon>Micromonosporaceae</taxon>
        <taxon>Micromonospora</taxon>
    </lineage>
</organism>
<accession>A0A562I5V5</accession>
<gene>
    <name evidence="2" type="ORF">JD77_01294</name>
</gene>
<dbReference type="RefSeq" id="WP_246141373.1">
    <property type="nucleotide sequence ID" value="NZ_VLKE01000001.1"/>
</dbReference>
<comment type="caution">
    <text evidence="2">The sequence shown here is derived from an EMBL/GenBank/DDBJ whole genome shotgun (WGS) entry which is preliminary data.</text>
</comment>
<feature type="compositionally biased region" description="Low complexity" evidence="1">
    <location>
        <begin position="1"/>
        <end position="18"/>
    </location>
</feature>
<feature type="compositionally biased region" description="Pro residues" evidence="1">
    <location>
        <begin position="67"/>
        <end position="80"/>
    </location>
</feature>
<dbReference type="AlphaFoldDB" id="A0A562I5V5"/>
<reference evidence="2 3" key="1">
    <citation type="submission" date="2019-07" db="EMBL/GenBank/DDBJ databases">
        <title>R&amp;d 2014.</title>
        <authorList>
            <person name="Klenk H.-P."/>
        </authorList>
    </citation>
    <scope>NUCLEOTIDE SEQUENCE [LARGE SCALE GENOMIC DNA]</scope>
    <source>
        <strain evidence="2 3">DSM 43868</strain>
    </source>
</reference>
<evidence type="ECO:0000313" key="2">
    <source>
        <dbReference type="EMBL" id="TWH66342.1"/>
    </source>
</evidence>
<dbReference type="EMBL" id="VLKE01000001">
    <property type="protein sequence ID" value="TWH66342.1"/>
    <property type="molecule type" value="Genomic_DNA"/>
</dbReference>
<keyword evidence="3" id="KW-1185">Reference proteome</keyword>
<sequence length="169" mass="17064">MAGAAALATTSLLVPALTGEPAPPPGALPMRTPAVATSSVPAPAVSPIAAPSSQATAATRAPARTRPAPPPVATTTPPAPVSDARRHAADRVDRLIDDGVASGEIRSDVGTDLRSLLGHATAARGEDDLALAVRRARDEVAEQRRGGSISKAYARQLDAAFRELGATDA</sequence>
<name>A0A562I5V5_MICOL</name>
<evidence type="ECO:0000313" key="3">
    <source>
        <dbReference type="Proteomes" id="UP000319825"/>
    </source>
</evidence>
<protein>
    <submittedName>
        <fullName evidence="2">Uncharacterized protein</fullName>
    </submittedName>
</protein>
<feature type="region of interest" description="Disordered" evidence="1">
    <location>
        <begin position="1"/>
        <end position="89"/>
    </location>
</feature>
<evidence type="ECO:0000256" key="1">
    <source>
        <dbReference type="SAM" id="MobiDB-lite"/>
    </source>
</evidence>
<dbReference type="Proteomes" id="UP000319825">
    <property type="component" value="Unassembled WGS sequence"/>
</dbReference>
<feature type="compositionally biased region" description="Low complexity" evidence="1">
    <location>
        <begin position="33"/>
        <end position="66"/>
    </location>
</feature>